<evidence type="ECO:0000313" key="6">
    <source>
        <dbReference type="Proteomes" id="UP000050794"/>
    </source>
</evidence>
<dbReference type="PRINTS" id="PR00094">
    <property type="entry name" value="ADENYLTKNASE"/>
</dbReference>
<dbReference type="AlphaFoldDB" id="A0A183U9T7"/>
<dbReference type="WBParaSite" id="TCNE_0000525701-mRNA-1">
    <property type="protein sequence ID" value="TCNE_0000525701-mRNA-1"/>
    <property type="gene ID" value="TCNE_0000525701"/>
</dbReference>
<evidence type="ECO:0000313" key="5">
    <source>
        <dbReference type="EMBL" id="VDM34731.1"/>
    </source>
</evidence>
<keyword evidence="3 4" id="KW-0418">Kinase</keyword>
<keyword evidence="1 4" id="KW-0808">Transferase</keyword>
<accession>A0A183U9T7</accession>
<gene>
    <name evidence="5" type="ORF">TCNE_LOCUS5257</name>
</gene>
<evidence type="ECO:0000256" key="1">
    <source>
        <dbReference type="ARBA" id="ARBA00022679"/>
    </source>
</evidence>
<dbReference type="Gene3D" id="3.40.50.300">
    <property type="entry name" value="P-loop containing nucleotide triphosphate hydrolases"/>
    <property type="match status" value="1"/>
</dbReference>
<dbReference type="InterPro" id="IPR027417">
    <property type="entry name" value="P-loop_NTPase"/>
</dbReference>
<dbReference type="EMBL" id="UYWY01012366">
    <property type="protein sequence ID" value="VDM34731.1"/>
    <property type="molecule type" value="Genomic_DNA"/>
</dbReference>
<reference evidence="5 6" key="2">
    <citation type="submission" date="2018-11" db="EMBL/GenBank/DDBJ databases">
        <authorList>
            <consortium name="Pathogen Informatics"/>
        </authorList>
    </citation>
    <scope>NUCLEOTIDE SEQUENCE [LARGE SCALE GENOMIC DNA]</scope>
</reference>
<organism evidence="6 7">
    <name type="scientific">Toxocara canis</name>
    <name type="common">Canine roundworm</name>
    <dbReference type="NCBI Taxonomy" id="6265"/>
    <lineage>
        <taxon>Eukaryota</taxon>
        <taxon>Metazoa</taxon>
        <taxon>Ecdysozoa</taxon>
        <taxon>Nematoda</taxon>
        <taxon>Chromadorea</taxon>
        <taxon>Rhabditida</taxon>
        <taxon>Spirurina</taxon>
        <taxon>Ascaridomorpha</taxon>
        <taxon>Ascaridoidea</taxon>
        <taxon>Toxocaridae</taxon>
        <taxon>Toxocara</taxon>
    </lineage>
</organism>
<dbReference type="Proteomes" id="UP000050794">
    <property type="component" value="Unassembled WGS sequence"/>
</dbReference>
<evidence type="ECO:0000256" key="3">
    <source>
        <dbReference type="ARBA" id="ARBA00022777"/>
    </source>
</evidence>
<evidence type="ECO:0000313" key="7">
    <source>
        <dbReference type="WBParaSite" id="TCNE_0000525701-mRNA-1"/>
    </source>
</evidence>
<sequence length="87" mass="9716">MIVVCSGRVDDNIETIKKRLNTYVTATAPVTDYYQKKGKLVKVSTNLKEGFINDLHKLYLVSAIPSEGTIDDIFKTVVTHLDKAMAK</sequence>
<reference evidence="7" key="1">
    <citation type="submission" date="2016-06" db="UniProtKB">
        <authorList>
            <consortium name="WormBaseParasite"/>
        </authorList>
    </citation>
    <scope>IDENTIFICATION</scope>
</reference>
<proteinExistence type="inferred from homology"/>
<evidence type="ECO:0000256" key="4">
    <source>
        <dbReference type="RuleBase" id="RU003330"/>
    </source>
</evidence>
<dbReference type="GO" id="GO:0006139">
    <property type="term" value="P:nucleobase-containing compound metabolic process"/>
    <property type="evidence" value="ECO:0007669"/>
    <property type="project" value="InterPro"/>
</dbReference>
<keyword evidence="2" id="KW-0547">Nucleotide-binding</keyword>
<evidence type="ECO:0000256" key="2">
    <source>
        <dbReference type="ARBA" id="ARBA00022741"/>
    </source>
</evidence>
<dbReference type="GO" id="GO:0005524">
    <property type="term" value="F:ATP binding"/>
    <property type="evidence" value="ECO:0007669"/>
    <property type="project" value="InterPro"/>
</dbReference>
<dbReference type="GO" id="GO:0019205">
    <property type="term" value="F:nucleobase-containing compound kinase activity"/>
    <property type="evidence" value="ECO:0007669"/>
    <property type="project" value="InterPro"/>
</dbReference>
<dbReference type="InterPro" id="IPR000850">
    <property type="entry name" value="Adenylat/UMP-CMP_kin"/>
</dbReference>
<keyword evidence="6" id="KW-1185">Reference proteome</keyword>
<dbReference type="PANTHER" id="PTHR23359">
    <property type="entry name" value="NUCLEOTIDE KINASE"/>
    <property type="match status" value="1"/>
</dbReference>
<name>A0A183U9T7_TOXCA</name>
<comment type="similarity">
    <text evidence="4">Belongs to the adenylate kinase family.</text>
</comment>
<protein>
    <submittedName>
        <fullName evidence="7">Transcriptional regulator</fullName>
    </submittedName>
</protein>